<sequence>MSRSHPDERQRGRIEERSKTLRVVVFAGNDPVTGRRTYLRETIKGTDKAAYKRAEKALTKLLAQVDSQRSAPSTVNLSFALNEWMRTSEIEDSTRHTYQGYIDRSIKPALGEAPVNKISARMLEGFYTELRRCRSRCDGKPFVEKHKKTGDHDCVAEECRPHVCKPMAASTVRQVHAIISGTLDAAERWDWISSNPARVARKPRQKRPEPDPPTPAEAARLSEEAFRMDDDWGTLVWLAMTTGMRRGELVGLRFSRIDLEEEVIDLRRNWVRGKEKGTKTHQNRRIALDSETVTLLREHRDRVAERVRNLGAKFTDDLFVFAGTQHPDHTEPYSPNAITQRYKDMADRLSISTHLHALRHYSATELLTAGIDLPTVSGRLGHGGGGATTLRVYAAWVAASDRKAAEILGSRMPRLRRDDDLP</sequence>
<dbReference type="Pfam" id="PF14659">
    <property type="entry name" value="Phage_int_SAM_3"/>
    <property type="match status" value="1"/>
</dbReference>
<comment type="similarity">
    <text evidence="1">Belongs to the 'phage' integrase family.</text>
</comment>
<dbReference type="Proteomes" id="UP001596504">
    <property type="component" value="Unassembled WGS sequence"/>
</dbReference>
<dbReference type="PANTHER" id="PTHR30349">
    <property type="entry name" value="PHAGE INTEGRASE-RELATED"/>
    <property type="match status" value="1"/>
</dbReference>
<dbReference type="InterPro" id="IPR010998">
    <property type="entry name" value="Integrase_recombinase_N"/>
</dbReference>
<dbReference type="RefSeq" id="WP_380670006.1">
    <property type="nucleotide sequence ID" value="NZ_JBHTCJ010000009.1"/>
</dbReference>
<keyword evidence="4" id="KW-0233">DNA recombination</keyword>
<dbReference type="EMBL" id="JBHTCJ010000009">
    <property type="protein sequence ID" value="MFC7343271.1"/>
    <property type="molecule type" value="Genomic_DNA"/>
</dbReference>
<gene>
    <name evidence="7" type="primary">xerC</name>
    <name evidence="7" type="ORF">ACFQRI_17865</name>
</gene>
<protein>
    <submittedName>
        <fullName evidence="7">Tyrosine recombinase XerC</fullName>
    </submittedName>
</protein>
<dbReference type="Gene3D" id="1.10.443.10">
    <property type="entry name" value="Intergrase catalytic core"/>
    <property type="match status" value="1"/>
</dbReference>
<name>A0ABW2LNR0_9PSEU</name>
<proteinExistence type="inferred from homology"/>
<comment type="caution">
    <text evidence="7">The sequence shown here is derived from an EMBL/GenBank/DDBJ whole genome shotgun (WGS) entry which is preliminary data.</text>
</comment>
<keyword evidence="3" id="KW-0238">DNA-binding</keyword>
<keyword evidence="8" id="KW-1185">Reference proteome</keyword>
<evidence type="ECO:0000256" key="4">
    <source>
        <dbReference type="ARBA" id="ARBA00023172"/>
    </source>
</evidence>
<evidence type="ECO:0000256" key="3">
    <source>
        <dbReference type="ARBA" id="ARBA00023125"/>
    </source>
</evidence>
<evidence type="ECO:0000313" key="7">
    <source>
        <dbReference type="EMBL" id="MFC7343271.1"/>
    </source>
</evidence>
<organism evidence="7 8">
    <name type="scientific">Saccharopolyspora griseoalba</name>
    <dbReference type="NCBI Taxonomy" id="1431848"/>
    <lineage>
        <taxon>Bacteria</taxon>
        <taxon>Bacillati</taxon>
        <taxon>Actinomycetota</taxon>
        <taxon>Actinomycetes</taxon>
        <taxon>Pseudonocardiales</taxon>
        <taxon>Pseudonocardiaceae</taxon>
        <taxon>Saccharopolyspora</taxon>
    </lineage>
</organism>
<feature type="region of interest" description="Disordered" evidence="5">
    <location>
        <begin position="197"/>
        <end position="218"/>
    </location>
</feature>
<dbReference type="PANTHER" id="PTHR30349:SF64">
    <property type="entry name" value="PROPHAGE INTEGRASE INTD-RELATED"/>
    <property type="match status" value="1"/>
</dbReference>
<evidence type="ECO:0000259" key="6">
    <source>
        <dbReference type="PROSITE" id="PS51898"/>
    </source>
</evidence>
<dbReference type="InterPro" id="IPR002104">
    <property type="entry name" value="Integrase_catalytic"/>
</dbReference>
<dbReference type="Gene3D" id="1.10.150.130">
    <property type="match status" value="1"/>
</dbReference>
<keyword evidence="2" id="KW-0229">DNA integration</keyword>
<reference evidence="8" key="1">
    <citation type="journal article" date="2019" name="Int. J. Syst. Evol. Microbiol.">
        <title>The Global Catalogue of Microorganisms (GCM) 10K type strain sequencing project: providing services to taxonomists for standard genome sequencing and annotation.</title>
        <authorList>
            <consortium name="The Broad Institute Genomics Platform"/>
            <consortium name="The Broad Institute Genome Sequencing Center for Infectious Disease"/>
            <person name="Wu L."/>
            <person name="Ma J."/>
        </authorList>
    </citation>
    <scope>NUCLEOTIDE SEQUENCE [LARGE SCALE GENOMIC DNA]</scope>
    <source>
        <strain evidence="8">WLHS5</strain>
    </source>
</reference>
<dbReference type="PROSITE" id="PS51898">
    <property type="entry name" value="TYR_RECOMBINASE"/>
    <property type="match status" value="1"/>
</dbReference>
<evidence type="ECO:0000256" key="1">
    <source>
        <dbReference type="ARBA" id="ARBA00008857"/>
    </source>
</evidence>
<dbReference type="SUPFAM" id="SSF56349">
    <property type="entry name" value="DNA breaking-rejoining enzymes"/>
    <property type="match status" value="1"/>
</dbReference>
<dbReference type="InterPro" id="IPR050090">
    <property type="entry name" value="Tyrosine_recombinase_XerCD"/>
</dbReference>
<accession>A0ABW2LNR0</accession>
<dbReference type="CDD" id="cd01189">
    <property type="entry name" value="INT_ICEBs1_C_like"/>
    <property type="match status" value="1"/>
</dbReference>
<feature type="domain" description="Tyr recombinase" evidence="6">
    <location>
        <begin position="208"/>
        <end position="406"/>
    </location>
</feature>
<evidence type="ECO:0000313" key="8">
    <source>
        <dbReference type="Proteomes" id="UP001596504"/>
    </source>
</evidence>
<dbReference type="Pfam" id="PF00589">
    <property type="entry name" value="Phage_integrase"/>
    <property type="match status" value="1"/>
</dbReference>
<dbReference type="InterPro" id="IPR013762">
    <property type="entry name" value="Integrase-like_cat_sf"/>
</dbReference>
<evidence type="ECO:0000256" key="2">
    <source>
        <dbReference type="ARBA" id="ARBA00022908"/>
    </source>
</evidence>
<evidence type="ECO:0000256" key="5">
    <source>
        <dbReference type="SAM" id="MobiDB-lite"/>
    </source>
</evidence>
<dbReference type="InterPro" id="IPR004107">
    <property type="entry name" value="Integrase_SAM-like_N"/>
</dbReference>
<dbReference type="InterPro" id="IPR011010">
    <property type="entry name" value="DNA_brk_join_enz"/>
</dbReference>